<dbReference type="Proteomes" id="UP001316803">
    <property type="component" value="Unassembled WGS sequence"/>
</dbReference>
<comment type="caution">
    <text evidence="2">The sequence shown here is derived from an EMBL/GenBank/DDBJ whole genome shotgun (WGS) entry which is preliminary data.</text>
</comment>
<protein>
    <recommendedName>
        <fullName evidence="4">DUF1264-domain-containing protein</fullName>
    </recommendedName>
</protein>
<dbReference type="PANTHER" id="PTHR31360:SF0">
    <property type="entry name" value="OIL BODY-ASSOCIATED PROTEIN 1B"/>
    <property type="match status" value="1"/>
</dbReference>
<dbReference type="EMBL" id="JAKLMC020000013">
    <property type="protein sequence ID" value="KAK5952953.1"/>
    <property type="molecule type" value="Genomic_DNA"/>
</dbReference>
<proteinExistence type="inferred from homology"/>
<keyword evidence="3" id="KW-1185">Reference proteome</keyword>
<evidence type="ECO:0000313" key="2">
    <source>
        <dbReference type="EMBL" id="KAK5952953.1"/>
    </source>
</evidence>
<accession>A0AAN8EDL2</accession>
<dbReference type="PANTHER" id="PTHR31360">
    <property type="match status" value="1"/>
</dbReference>
<evidence type="ECO:0008006" key="4">
    <source>
        <dbReference type="Google" id="ProtNLM"/>
    </source>
</evidence>
<sequence length="210" mass="23870">MSSGSVNPDFKPLHNICEFLNAVHIYADEARRGETRYVQAHHFCSHVRKDLRQCLIYDSGRADARLIGIEYMIPKHVYLTLDPAEQNLWHSHEYEVTSGMLCVIKPSSEPSESEWEKKEIEAMREVVGLYGKTWHTWQVDRGDELPLGKPVLMGSVTSGKQIDLERALAGRNEEYGVDHGVKAENRAKAGVKGPGTHENADFWWREAGMH</sequence>
<reference evidence="2 3" key="1">
    <citation type="submission" date="2022-12" db="EMBL/GenBank/DDBJ databases">
        <title>Genomic features and morphological characterization of a novel Knufia sp. strain isolated from spacecraft assembly facility.</title>
        <authorList>
            <person name="Teixeira M."/>
            <person name="Chander A.M."/>
            <person name="Stajich J.E."/>
            <person name="Venkateswaran K."/>
        </authorList>
    </citation>
    <scope>NUCLEOTIDE SEQUENCE [LARGE SCALE GENOMIC DNA]</scope>
    <source>
        <strain evidence="2 3">FJI-L2-BK-P2</strain>
    </source>
</reference>
<name>A0AAN8EDL2_9EURO</name>
<organism evidence="2 3">
    <name type="scientific">Knufia fluminis</name>
    <dbReference type="NCBI Taxonomy" id="191047"/>
    <lineage>
        <taxon>Eukaryota</taxon>
        <taxon>Fungi</taxon>
        <taxon>Dikarya</taxon>
        <taxon>Ascomycota</taxon>
        <taxon>Pezizomycotina</taxon>
        <taxon>Eurotiomycetes</taxon>
        <taxon>Chaetothyriomycetidae</taxon>
        <taxon>Chaetothyriales</taxon>
        <taxon>Trichomeriaceae</taxon>
        <taxon>Knufia</taxon>
    </lineage>
</organism>
<evidence type="ECO:0000313" key="3">
    <source>
        <dbReference type="Proteomes" id="UP001316803"/>
    </source>
</evidence>
<gene>
    <name evidence="2" type="ORF">OHC33_006074</name>
</gene>
<comment type="similarity">
    <text evidence="1">Belongs to the OBAP family.</text>
</comment>
<dbReference type="Pfam" id="PF06884">
    <property type="entry name" value="DUF1264"/>
    <property type="match status" value="1"/>
</dbReference>
<evidence type="ECO:0000256" key="1">
    <source>
        <dbReference type="ARBA" id="ARBA00009740"/>
    </source>
</evidence>
<dbReference type="AlphaFoldDB" id="A0AAN8EDL2"/>
<dbReference type="InterPro" id="IPR010686">
    <property type="entry name" value="OBAP-like"/>
</dbReference>